<dbReference type="GO" id="GO:0004843">
    <property type="term" value="F:cysteine-type deubiquitinase activity"/>
    <property type="evidence" value="ECO:0007669"/>
    <property type="project" value="UniProtKB-EC"/>
</dbReference>
<gene>
    <name evidence="10" type="ORF">RCL2_001980500</name>
</gene>
<keyword evidence="7" id="KW-0788">Thiol protease</keyword>
<name>A0A8H3LVU5_9GLOM</name>
<feature type="domain" description="Ubiquitin carboxyl-terminal hydrolase 7 ICP0-binding" evidence="8">
    <location>
        <begin position="64"/>
        <end position="258"/>
    </location>
</feature>
<dbReference type="OrthoDB" id="289038at2759"/>
<feature type="domain" description="Ubiquitin carboxyl-terminal hydrolase C-terminal" evidence="9">
    <location>
        <begin position="533"/>
        <end position="740"/>
    </location>
</feature>
<evidence type="ECO:0000313" key="10">
    <source>
        <dbReference type="EMBL" id="GES93046.1"/>
    </source>
</evidence>
<dbReference type="InterPro" id="IPR024729">
    <property type="entry name" value="USP7_ICP0-binding_dom"/>
</dbReference>
<dbReference type="Pfam" id="PF14533">
    <property type="entry name" value="USP7_C2"/>
    <property type="match status" value="1"/>
</dbReference>
<evidence type="ECO:0000256" key="6">
    <source>
        <dbReference type="ARBA" id="ARBA00022801"/>
    </source>
</evidence>
<keyword evidence="4" id="KW-0645">Protease</keyword>
<comment type="similarity">
    <text evidence="2">Belongs to the peptidase C19 family.</text>
</comment>
<accession>A0A8H3LVU5</accession>
<sequence>MHLYLTVRIVTTEKFNKHQGFDLVNFDHQFLFYDVYTYKILKSETYGVFKEKISRTFNVPSEQVRFWILVNRQNKTIRPDTPIPESYINTSMEKVHANMITRQSEMKLYMEVADKPINGERWFPSINNYIIVFLKYFDPDTQTLEGLGHLYVQESDKVGDYTSVFCKRKNLPQDTPLKIYEEIKPNMIEEMNPEFTFNRSDIQNGDIICFQKALNMKIRKHIKSIRIFEIPKFYELLSTFTVRVVTAEKFEKYQGFDLANFENELLSDVHLYKILMNTTYGVFKEHVSKYFDIPPEQVRFWIFANRQNGTVRPDIPIPESYFNTSMKEIYARLISQDDEMKLYMELADKKINDKSLISSIKENINVLIFLKYFDPDTQTLEGLGHLYVRKFDKSSNCIHILCKKKNFPLDTPLKLYEEVKPNMIDEIDLKFTFQKLELQNGDIICFQKVLTEKEIQEHTEAGRIHSIPQFYELLSLRSVFSFKSKLNDYPKFSLILNKKLSSDQVAEAVALHLNVDPLKIQFPKAYSSTRPKVYYEILDGSIMEPEKSENTEKEKFFKIIWLGSTIKNEEIIDIRLHKDAIVSEIIKEIFKKVTLSSSDAKIRLYEVKNHKILKEYKETELIGRIEEFMTLYAEEILQDELLANSNDQIIRVYHFTKDPIQTHGIPFKFVIKNGETLNDIKLRLQFRLCMSKSEFSRVKIAIVSEITYEKPEYLEDDDIILSERKLSNTDYLGLDYVDETENAEKIIYIRG</sequence>
<evidence type="ECO:0000256" key="1">
    <source>
        <dbReference type="ARBA" id="ARBA00000707"/>
    </source>
</evidence>
<dbReference type="Proteomes" id="UP000615446">
    <property type="component" value="Unassembled WGS sequence"/>
</dbReference>
<keyword evidence="5" id="KW-0833">Ubl conjugation pathway</keyword>
<evidence type="ECO:0000256" key="7">
    <source>
        <dbReference type="ARBA" id="ARBA00022807"/>
    </source>
</evidence>
<dbReference type="EMBL" id="BLAL01000218">
    <property type="protein sequence ID" value="GES93046.1"/>
    <property type="molecule type" value="Genomic_DNA"/>
</dbReference>
<organism evidence="10 11">
    <name type="scientific">Rhizophagus clarus</name>
    <dbReference type="NCBI Taxonomy" id="94130"/>
    <lineage>
        <taxon>Eukaryota</taxon>
        <taxon>Fungi</taxon>
        <taxon>Fungi incertae sedis</taxon>
        <taxon>Mucoromycota</taxon>
        <taxon>Glomeromycotina</taxon>
        <taxon>Glomeromycetes</taxon>
        <taxon>Glomerales</taxon>
        <taxon>Glomeraceae</taxon>
        <taxon>Rhizophagus</taxon>
    </lineage>
</organism>
<dbReference type="InterPro" id="IPR029346">
    <property type="entry name" value="USP_C"/>
</dbReference>
<reference evidence="10" key="1">
    <citation type="submission" date="2019-10" db="EMBL/GenBank/DDBJ databases">
        <title>Conservation and host-specific expression of non-tandemly repeated heterogenous ribosome RNA gene in arbuscular mycorrhizal fungi.</title>
        <authorList>
            <person name="Maeda T."/>
            <person name="Kobayashi Y."/>
            <person name="Nakagawa T."/>
            <person name="Ezawa T."/>
            <person name="Yamaguchi K."/>
            <person name="Bino T."/>
            <person name="Nishimoto Y."/>
            <person name="Shigenobu S."/>
            <person name="Kawaguchi M."/>
        </authorList>
    </citation>
    <scope>NUCLEOTIDE SEQUENCE</scope>
    <source>
        <strain evidence="10">HR1</strain>
    </source>
</reference>
<evidence type="ECO:0000256" key="4">
    <source>
        <dbReference type="ARBA" id="ARBA00022670"/>
    </source>
</evidence>
<keyword evidence="6" id="KW-0378">Hydrolase</keyword>
<dbReference type="AlphaFoldDB" id="A0A8H3LVU5"/>
<feature type="domain" description="Ubiquitin carboxyl-terminal hydrolase 7 ICP0-binding" evidence="8">
    <location>
        <begin position="298"/>
        <end position="530"/>
    </location>
</feature>
<dbReference type="EC" id="3.4.19.12" evidence="3"/>
<protein>
    <recommendedName>
        <fullName evidence="3">ubiquitinyl hydrolase 1</fullName>
        <ecNumber evidence="3">3.4.19.12</ecNumber>
    </recommendedName>
</protein>
<evidence type="ECO:0000259" key="9">
    <source>
        <dbReference type="Pfam" id="PF14533"/>
    </source>
</evidence>
<evidence type="ECO:0000256" key="5">
    <source>
        <dbReference type="ARBA" id="ARBA00022786"/>
    </source>
</evidence>
<evidence type="ECO:0000259" key="8">
    <source>
        <dbReference type="Pfam" id="PF12436"/>
    </source>
</evidence>
<evidence type="ECO:0000313" key="11">
    <source>
        <dbReference type="Proteomes" id="UP000615446"/>
    </source>
</evidence>
<dbReference type="GO" id="GO:0006508">
    <property type="term" value="P:proteolysis"/>
    <property type="evidence" value="ECO:0007669"/>
    <property type="project" value="UniProtKB-KW"/>
</dbReference>
<comment type="catalytic activity">
    <reaction evidence="1">
        <text>Thiol-dependent hydrolysis of ester, thioester, amide, peptide and isopeptide bonds formed by the C-terminal Gly of ubiquitin (a 76-residue protein attached to proteins as an intracellular targeting signal).</text>
        <dbReference type="EC" id="3.4.19.12"/>
    </reaction>
</comment>
<dbReference type="Gene3D" id="3.10.20.90">
    <property type="entry name" value="Phosphatidylinositol 3-kinase Catalytic Subunit, Chain A, domain 1"/>
    <property type="match status" value="3"/>
</dbReference>
<proteinExistence type="inferred from homology"/>
<evidence type="ECO:0000256" key="3">
    <source>
        <dbReference type="ARBA" id="ARBA00012759"/>
    </source>
</evidence>
<comment type="caution">
    <text evidence="10">The sequence shown here is derived from an EMBL/GenBank/DDBJ whole genome shotgun (WGS) entry which is preliminary data.</text>
</comment>
<evidence type="ECO:0000256" key="2">
    <source>
        <dbReference type="ARBA" id="ARBA00009085"/>
    </source>
</evidence>
<dbReference type="Pfam" id="PF12436">
    <property type="entry name" value="USP7_ICP0_bdg"/>
    <property type="match status" value="2"/>
</dbReference>